<feature type="region of interest" description="Disordered" evidence="1">
    <location>
        <begin position="1"/>
        <end position="39"/>
    </location>
</feature>
<name>A0A6A6XL62_9PLEO</name>
<dbReference type="AlphaFoldDB" id="A0A6A6XL62"/>
<evidence type="ECO:0000313" key="3">
    <source>
        <dbReference type="Proteomes" id="UP000799757"/>
    </source>
</evidence>
<evidence type="ECO:0000256" key="1">
    <source>
        <dbReference type="SAM" id="MobiDB-lite"/>
    </source>
</evidence>
<gene>
    <name evidence="2" type="ORF">K505DRAFT_358695</name>
</gene>
<dbReference type="EMBL" id="MU001814">
    <property type="protein sequence ID" value="KAF2797112.1"/>
    <property type="molecule type" value="Genomic_DNA"/>
</dbReference>
<proteinExistence type="predicted"/>
<evidence type="ECO:0000313" key="2">
    <source>
        <dbReference type="EMBL" id="KAF2797112.1"/>
    </source>
</evidence>
<protein>
    <submittedName>
        <fullName evidence="2">Uncharacterized protein</fullName>
    </submittedName>
</protein>
<keyword evidence="3" id="KW-1185">Reference proteome</keyword>
<dbReference type="Proteomes" id="UP000799757">
    <property type="component" value="Unassembled WGS sequence"/>
</dbReference>
<sequence length="266" mass="30236">MPKISSSKTYHSHRSVARNSRYARPSQLARSPSPHAEENLCSLVEPAPTSLYDAESEIKDICKTFRLVFNAACEENWQSVMKSCIKLDGTPEDNTTFYEIHEDRNVSKPSSLPDDVPDIVAQGYPHWNMCGIGCWMALEPLRRKLTRFDVTVDIIVLKPYPTILMVPPGRTEISDHCVLKIDLPCGKVFIADFTLQQFGYGETSWWCEMESYLEQFSATGNFRSANEDDLAVSRGWQGTVLMDIGGRQRRNTMNIFSIWIGKIWGK</sequence>
<reference evidence="2" key="1">
    <citation type="journal article" date="2020" name="Stud. Mycol.">
        <title>101 Dothideomycetes genomes: a test case for predicting lifestyles and emergence of pathogens.</title>
        <authorList>
            <person name="Haridas S."/>
            <person name="Albert R."/>
            <person name="Binder M."/>
            <person name="Bloem J."/>
            <person name="Labutti K."/>
            <person name="Salamov A."/>
            <person name="Andreopoulos B."/>
            <person name="Baker S."/>
            <person name="Barry K."/>
            <person name="Bills G."/>
            <person name="Bluhm B."/>
            <person name="Cannon C."/>
            <person name="Castanera R."/>
            <person name="Culley D."/>
            <person name="Daum C."/>
            <person name="Ezra D."/>
            <person name="Gonzalez J."/>
            <person name="Henrissat B."/>
            <person name="Kuo A."/>
            <person name="Liang C."/>
            <person name="Lipzen A."/>
            <person name="Lutzoni F."/>
            <person name="Magnuson J."/>
            <person name="Mondo S."/>
            <person name="Nolan M."/>
            <person name="Ohm R."/>
            <person name="Pangilinan J."/>
            <person name="Park H.-J."/>
            <person name="Ramirez L."/>
            <person name="Alfaro M."/>
            <person name="Sun H."/>
            <person name="Tritt A."/>
            <person name="Yoshinaga Y."/>
            <person name="Zwiers L.-H."/>
            <person name="Turgeon B."/>
            <person name="Goodwin S."/>
            <person name="Spatafora J."/>
            <person name="Crous P."/>
            <person name="Grigoriev I."/>
        </authorList>
    </citation>
    <scope>NUCLEOTIDE SEQUENCE</scope>
    <source>
        <strain evidence="2">CBS 109.77</strain>
    </source>
</reference>
<accession>A0A6A6XL62</accession>
<dbReference type="OrthoDB" id="3778887at2759"/>
<organism evidence="2 3">
    <name type="scientific">Melanomma pulvis-pyrius CBS 109.77</name>
    <dbReference type="NCBI Taxonomy" id="1314802"/>
    <lineage>
        <taxon>Eukaryota</taxon>
        <taxon>Fungi</taxon>
        <taxon>Dikarya</taxon>
        <taxon>Ascomycota</taxon>
        <taxon>Pezizomycotina</taxon>
        <taxon>Dothideomycetes</taxon>
        <taxon>Pleosporomycetidae</taxon>
        <taxon>Pleosporales</taxon>
        <taxon>Melanommataceae</taxon>
        <taxon>Melanomma</taxon>
    </lineage>
</organism>